<evidence type="ECO:0000256" key="1">
    <source>
        <dbReference type="ARBA" id="ARBA00022729"/>
    </source>
</evidence>
<protein>
    <recommendedName>
        <fullName evidence="2">DUF4352 domain-containing protein</fullName>
    </recommendedName>
</protein>
<name>A0ABT9US25_9FIRM</name>
<accession>A0ABT9US25</accession>
<evidence type="ECO:0000313" key="4">
    <source>
        <dbReference type="Proteomes" id="UP001228504"/>
    </source>
</evidence>
<dbReference type="Pfam" id="PF11611">
    <property type="entry name" value="DUF4352"/>
    <property type="match status" value="1"/>
</dbReference>
<comment type="caution">
    <text evidence="3">The sequence shown here is derived from an EMBL/GenBank/DDBJ whole genome shotgun (WGS) entry which is preliminary data.</text>
</comment>
<dbReference type="RefSeq" id="WP_307484122.1">
    <property type="nucleotide sequence ID" value="NZ_JAUSUF010000002.1"/>
</dbReference>
<dbReference type="InterPro" id="IPR029051">
    <property type="entry name" value="DUF4352"/>
</dbReference>
<dbReference type="EMBL" id="JAUSUF010000002">
    <property type="protein sequence ID" value="MDQ0149110.1"/>
    <property type="molecule type" value="Genomic_DNA"/>
</dbReference>
<dbReference type="Proteomes" id="UP001228504">
    <property type="component" value="Unassembled WGS sequence"/>
</dbReference>
<dbReference type="InterPro" id="IPR029050">
    <property type="entry name" value="Immunoprotect_excell_Ig-like"/>
</dbReference>
<dbReference type="PROSITE" id="PS51257">
    <property type="entry name" value="PROKAR_LIPOPROTEIN"/>
    <property type="match status" value="1"/>
</dbReference>
<proteinExistence type="predicted"/>
<reference evidence="3 4" key="1">
    <citation type="submission" date="2023-07" db="EMBL/GenBank/DDBJ databases">
        <title>Genomic Encyclopedia of Type Strains, Phase IV (KMG-IV): sequencing the most valuable type-strain genomes for metagenomic binning, comparative biology and taxonomic classification.</title>
        <authorList>
            <person name="Goeker M."/>
        </authorList>
    </citation>
    <scope>NUCLEOTIDE SEQUENCE [LARGE SCALE GENOMIC DNA]</scope>
    <source>
        <strain evidence="3 4">DSM 20694</strain>
    </source>
</reference>
<keyword evidence="1" id="KW-0732">Signal</keyword>
<sequence length="181" mass="20743">MKKKLIILMIMIPGISLFSGCESVREESIVSYKKEDEVSKIKLDQSYEFETAELKVLNTKEVSNVKTKSGQTNANGKFIVIEISLKNTSREDIEYSPISLQLINNEKEYHIDENSFETLQKLSSQKITNDKDKNYIMPYTIINPGITKKSFAVFDVPKDLKVNDTKLIVEGNEHIQFDINK</sequence>
<dbReference type="Gene3D" id="2.60.40.1240">
    <property type="match status" value="1"/>
</dbReference>
<evidence type="ECO:0000259" key="2">
    <source>
        <dbReference type="Pfam" id="PF11611"/>
    </source>
</evidence>
<keyword evidence="4" id="KW-1185">Reference proteome</keyword>
<gene>
    <name evidence="3" type="ORF">J2S18_001040</name>
</gene>
<evidence type="ECO:0000313" key="3">
    <source>
        <dbReference type="EMBL" id="MDQ0149110.1"/>
    </source>
</evidence>
<organism evidence="3 4">
    <name type="scientific">Eubacterium multiforme</name>
    <dbReference type="NCBI Taxonomy" id="83339"/>
    <lineage>
        <taxon>Bacteria</taxon>
        <taxon>Bacillati</taxon>
        <taxon>Bacillota</taxon>
        <taxon>Clostridia</taxon>
        <taxon>Eubacteriales</taxon>
        <taxon>Eubacteriaceae</taxon>
        <taxon>Eubacterium</taxon>
    </lineage>
</organism>
<feature type="domain" description="DUF4352" evidence="2">
    <location>
        <begin position="42"/>
        <end position="161"/>
    </location>
</feature>